<reference evidence="1 2" key="1">
    <citation type="submission" date="2020-08" db="EMBL/GenBank/DDBJ databases">
        <title>Genomic Encyclopedia of Type Strains, Phase IV (KMG-IV): sequencing the most valuable type-strain genomes for metagenomic binning, comparative biology and taxonomic classification.</title>
        <authorList>
            <person name="Goeker M."/>
        </authorList>
    </citation>
    <scope>NUCLEOTIDE SEQUENCE [LARGE SCALE GENOMIC DNA]</scope>
    <source>
        <strain evidence="1 2">DSM 4491</strain>
    </source>
</reference>
<name>A0A841QF04_9PROT</name>
<dbReference type="RefSeq" id="WP_166112735.1">
    <property type="nucleotide sequence ID" value="NZ_BAABDB010000040.1"/>
</dbReference>
<sequence>MPKSLVEALDNYRFETRAPSRAEAIRRLIQLGLEAAKSDDGKD</sequence>
<keyword evidence="2" id="KW-1185">Reference proteome</keyword>
<protein>
    <submittedName>
        <fullName evidence="1">Metal-responsive CopG/Arc/MetJ family transcriptional regulator</fullName>
    </submittedName>
</protein>
<gene>
    <name evidence="1" type="ORF">HNR55_001548</name>
</gene>
<organism evidence="1 2">
    <name type="scientific">Acetobacter lovaniensis</name>
    <dbReference type="NCBI Taxonomy" id="104100"/>
    <lineage>
        <taxon>Bacteria</taxon>
        <taxon>Pseudomonadati</taxon>
        <taxon>Pseudomonadota</taxon>
        <taxon>Alphaproteobacteria</taxon>
        <taxon>Acetobacterales</taxon>
        <taxon>Acetobacteraceae</taxon>
        <taxon>Acetobacter</taxon>
    </lineage>
</organism>
<comment type="caution">
    <text evidence="1">The sequence shown here is derived from an EMBL/GenBank/DDBJ whole genome shotgun (WGS) entry which is preliminary data.</text>
</comment>
<dbReference type="InterPro" id="IPR013321">
    <property type="entry name" value="Arc_rbn_hlx_hlx"/>
</dbReference>
<dbReference type="Proteomes" id="UP000578000">
    <property type="component" value="Unassembled WGS sequence"/>
</dbReference>
<evidence type="ECO:0000313" key="2">
    <source>
        <dbReference type="Proteomes" id="UP000578000"/>
    </source>
</evidence>
<proteinExistence type="predicted"/>
<dbReference type="EMBL" id="JACHIE010000005">
    <property type="protein sequence ID" value="MBB6456965.1"/>
    <property type="molecule type" value="Genomic_DNA"/>
</dbReference>
<dbReference type="AlphaFoldDB" id="A0A841QF04"/>
<dbReference type="Gene3D" id="1.10.1220.10">
    <property type="entry name" value="Met repressor-like"/>
    <property type="match status" value="1"/>
</dbReference>
<evidence type="ECO:0000313" key="1">
    <source>
        <dbReference type="EMBL" id="MBB6456965.1"/>
    </source>
</evidence>
<dbReference type="GO" id="GO:0006355">
    <property type="term" value="P:regulation of DNA-templated transcription"/>
    <property type="evidence" value="ECO:0007669"/>
    <property type="project" value="InterPro"/>
</dbReference>
<accession>A0A841QF04</accession>